<organism evidence="2">
    <name type="scientific">viral metagenome</name>
    <dbReference type="NCBI Taxonomy" id="1070528"/>
    <lineage>
        <taxon>unclassified sequences</taxon>
        <taxon>metagenomes</taxon>
        <taxon>organismal metagenomes</taxon>
    </lineage>
</organism>
<accession>A0A6C0C373</accession>
<name>A0A6C0C373_9ZZZZ</name>
<evidence type="ECO:0000313" key="2">
    <source>
        <dbReference type="EMBL" id="QHS98816.1"/>
    </source>
</evidence>
<keyword evidence="1" id="KW-0175">Coiled coil</keyword>
<reference evidence="2" key="1">
    <citation type="journal article" date="2020" name="Nature">
        <title>Giant virus diversity and host interactions through global metagenomics.</title>
        <authorList>
            <person name="Schulz F."/>
            <person name="Roux S."/>
            <person name="Paez-Espino D."/>
            <person name="Jungbluth S."/>
            <person name="Walsh D.A."/>
            <person name="Denef V.J."/>
            <person name="McMahon K.D."/>
            <person name="Konstantinidis K.T."/>
            <person name="Eloe-Fadrosh E.A."/>
            <person name="Kyrpides N.C."/>
            <person name="Woyke T."/>
        </authorList>
    </citation>
    <scope>NUCLEOTIDE SEQUENCE</scope>
    <source>
        <strain evidence="2">GVMAG-M-3300020185-18</strain>
    </source>
</reference>
<feature type="coiled-coil region" evidence="1">
    <location>
        <begin position="87"/>
        <end position="114"/>
    </location>
</feature>
<dbReference type="AlphaFoldDB" id="A0A6C0C373"/>
<dbReference type="EMBL" id="MN739324">
    <property type="protein sequence ID" value="QHS98816.1"/>
    <property type="molecule type" value="Genomic_DNA"/>
</dbReference>
<proteinExistence type="predicted"/>
<sequence length="324" mass="37805">MVIIIYILYMASILADHQFTLLDFENIKNEYTIQELDKSVINIINQIATRVGAPNYQKTPIFKKKDRRQFHKKTENNYVGDDDNFKKTELEKNEEGIEAEIDKLRCLLNKITKKSYNDVSKRVINNIQFIIKFETENIEETLLRIGNCIFDIGGSNKFLSELYSCLYKDLIDSFPCMKIICEKNFNSYLELFENINIIIDDSDYDKFCDCNKKIEKRRSMSSFLINLANKGVLQPKIIINLLNDIITQVKSNINILEKKGEIEELIEILSIFIINGNTSLHVSSDYRDIIDYIEEVSEFNSKDFQGLSNKTIFKCVDILEEIDE</sequence>
<evidence type="ECO:0008006" key="3">
    <source>
        <dbReference type="Google" id="ProtNLM"/>
    </source>
</evidence>
<evidence type="ECO:0000256" key="1">
    <source>
        <dbReference type="SAM" id="Coils"/>
    </source>
</evidence>
<protein>
    <recommendedName>
        <fullName evidence="3">MIF4G domain-containing protein</fullName>
    </recommendedName>
</protein>